<keyword evidence="3" id="KW-1185">Reference proteome</keyword>
<dbReference type="AlphaFoldDB" id="A0A1X0DIT9"/>
<protein>
    <recommendedName>
        <fullName evidence="4">PE-PGRS family protein</fullName>
    </recommendedName>
</protein>
<accession>A0A1X0DIT9</accession>
<evidence type="ECO:0000313" key="2">
    <source>
        <dbReference type="EMBL" id="ORA72069.1"/>
    </source>
</evidence>
<evidence type="ECO:0000313" key="3">
    <source>
        <dbReference type="Proteomes" id="UP000192566"/>
    </source>
</evidence>
<feature type="signal peptide" evidence="1">
    <location>
        <begin position="1"/>
        <end position="24"/>
    </location>
</feature>
<feature type="chain" id="PRO_5038750000" description="PE-PGRS family protein" evidence="1">
    <location>
        <begin position="25"/>
        <end position="406"/>
    </location>
</feature>
<gene>
    <name evidence="2" type="ORF">BST25_15270</name>
</gene>
<organism evidence="2 3">
    <name type="scientific">Mycobacterium heidelbergense</name>
    <dbReference type="NCBI Taxonomy" id="53376"/>
    <lineage>
        <taxon>Bacteria</taxon>
        <taxon>Bacillati</taxon>
        <taxon>Actinomycetota</taxon>
        <taxon>Actinomycetes</taxon>
        <taxon>Mycobacteriales</taxon>
        <taxon>Mycobacteriaceae</taxon>
        <taxon>Mycobacterium</taxon>
        <taxon>Mycobacterium simiae complex</taxon>
    </lineage>
</organism>
<comment type="caution">
    <text evidence="2">The sequence shown here is derived from an EMBL/GenBank/DDBJ whole genome shotgun (WGS) entry which is preliminary data.</text>
</comment>
<name>A0A1X0DIT9_MYCHE</name>
<dbReference type="Proteomes" id="UP000192566">
    <property type="component" value="Unassembled WGS sequence"/>
</dbReference>
<evidence type="ECO:0008006" key="4">
    <source>
        <dbReference type="Google" id="ProtNLM"/>
    </source>
</evidence>
<evidence type="ECO:0000256" key="1">
    <source>
        <dbReference type="SAM" id="SignalP"/>
    </source>
</evidence>
<keyword evidence="1" id="KW-0732">Signal</keyword>
<dbReference type="EMBL" id="MVHR01000022">
    <property type="protein sequence ID" value="ORA72069.1"/>
    <property type="molecule type" value="Genomic_DNA"/>
</dbReference>
<sequence length="406" mass="41770">MVVDLTARPHITAGITLASAAVLAAGPMAQHLPGLHLAQHLPAVSVSDINLTDASSALDLFSGVESELASIVDGASAAALPASLASAAFDPTQNLIIQTWMKTFSTAGANLQTLYNQWSAIPAPLLQQVLANDIAYGNLYVGTYQAAANAAVKYFTTPVGVSFQRVLNTALADLNAGNLTGAYTNLWSAFVNYPFTAIFQPLNRILGIPIDITKNLSNATNYLLNTNATSGVSQIGLSLLNFVNQPGIAFSASLQAALNAWNAEDPVVAVTDLLNIPGAVTNAVLNGNAAGQFGLISTKGSGLSFGPVETIGIKVLQNVATNIVAPNAANIMSGQSLQAAFQGFVNTLTNGWPSLTPVVNDLSAGLTQVLNSIPSIVANLPSILGKVGGFVSGQVGLLIANLLKLL</sequence>
<reference evidence="2 3" key="1">
    <citation type="submission" date="2017-02" db="EMBL/GenBank/DDBJ databases">
        <title>The new phylogeny of genus Mycobacterium.</title>
        <authorList>
            <person name="Tortoli E."/>
            <person name="Trovato A."/>
            <person name="Cirillo D.M."/>
        </authorList>
    </citation>
    <scope>NUCLEOTIDE SEQUENCE [LARGE SCALE GENOMIC DNA]</scope>
    <source>
        <strain evidence="2 3">DSM 44471</strain>
    </source>
</reference>
<proteinExistence type="predicted"/>